<feature type="compositionally biased region" description="Basic residues" evidence="1">
    <location>
        <begin position="980"/>
        <end position="991"/>
    </location>
</feature>
<dbReference type="Gene3D" id="1.25.40.10">
    <property type="entry name" value="Tetratricopeptide repeat domain"/>
    <property type="match status" value="1"/>
</dbReference>
<dbReference type="InParanoid" id="A0A0H2S2M1"/>
<dbReference type="OrthoDB" id="2017974at2759"/>
<feature type="domain" description="PIN" evidence="2">
    <location>
        <begin position="1003"/>
        <end position="1149"/>
    </location>
</feature>
<name>A0A0H2S2M1_9AGAM</name>
<accession>A0A0H2S2M1</accession>
<feature type="compositionally biased region" description="Basic and acidic residues" evidence="1">
    <location>
        <begin position="909"/>
        <end position="923"/>
    </location>
</feature>
<dbReference type="GO" id="GO:0004540">
    <property type="term" value="F:RNA nuclease activity"/>
    <property type="evidence" value="ECO:0007669"/>
    <property type="project" value="UniProtKB-ARBA"/>
</dbReference>
<feature type="region of interest" description="Disordered" evidence="1">
    <location>
        <begin position="1"/>
        <end position="200"/>
    </location>
</feature>
<protein>
    <recommendedName>
        <fullName evidence="2">PIN domain-containing protein</fullName>
    </recommendedName>
</protein>
<dbReference type="EMBL" id="KQ085893">
    <property type="protein sequence ID" value="KLO18560.1"/>
    <property type="molecule type" value="Genomic_DNA"/>
</dbReference>
<dbReference type="InterPro" id="IPR045153">
    <property type="entry name" value="Est1/Ebs1-like"/>
</dbReference>
<feature type="region of interest" description="Disordered" evidence="1">
    <location>
        <begin position="909"/>
        <end position="930"/>
    </location>
</feature>
<feature type="compositionally biased region" description="Basic and acidic residues" evidence="1">
    <location>
        <begin position="163"/>
        <end position="173"/>
    </location>
</feature>
<feature type="region of interest" description="Disordered" evidence="1">
    <location>
        <begin position="967"/>
        <end position="992"/>
    </location>
</feature>
<dbReference type="Pfam" id="PF13638">
    <property type="entry name" value="PIN_4"/>
    <property type="match status" value="1"/>
</dbReference>
<dbReference type="SUPFAM" id="SSF48452">
    <property type="entry name" value="TPR-like"/>
    <property type="match status" value="1"/>
</dbReference>
<reference evidence="3 4" key="1">
    <citation type="submission" date="2015-04" db="EMBL/GenBank/DDBJ databases">
        <title>Complete genome sequence of Schizopora paradoxa KUC8140, a cosmopolitan wood degrader in East Asia.</title>
        <authorList>
            <consortium name="DOE Joint Genome Institute"/>
            <person name="Min B."/>
            <person name="Park H."/>
            <person name="Jang Y."/>
            <person name="Kim J.-J."/>
            <person name="Kim K.H."/>
            <person name="Pangilinan J."/>
            <person name="Lipzen A."/>
            <person name="Riley R."/>
            <person name="Grigoriev I.V."/>
            <person name="Spatafora J.W."/>
            <person name="Choi I.-G."/>
        </authorList>
    </citation>
    <scope>NUCLEOTIDE SEQUENCE [LARGE SCALE GENOMIC DNA]</scope>
    <source>
        <strain evidence="3 4">KUC8140</strain>
    </source>
</reference>
<feature type="compositionally biased region" description="Basic and acidic residues" evidence="1">
    <location>
        <begin position="37"/>
        <end position="53"/>
    </location>
</feature>
<dbReference type="Gene3D" id="3.40.50.1010">
    <property type="entry name" value="5'-nuclease"/>
    <property type="match status" value="1"/>
</dbReference>
<dbReference type="PANTHER" id="PTHR15696">
    <property type="entry name" value="SMG-7 SUPPRESSOR WITH MORPHOLOGICAL EFFECT ON GENITALIA PROTEIN 7"/>
    <property type="match status" value="1"/>
</dbReference>
<dbReference type="STRING" id="27342.A0A0H2S2M1"/>
<feature type="region of interest" description="Disordered" evidence="1">
    <location>
        <begin position="220"/>
        <end position="242"/>
    </location>
</feature>
<dbReference type="SMART" id="SM00670">
    <property type="entry name" value="PINc"/>
    <property type="match status" value="1"/>
</dbReference>
<dbReference type="GO" id="GO:0070034">
    <property type="term" value="F:telomerase RNA binding"/>
    <property type="evidence" value="ECO:0007669"/>
    <property type="project" value="TreeGrafter"/>
</dbReference>
<dbReference type="InterPro" id="IPR002716">
    <property type="entry name" value="PIN_dom"/>
</dbReference>
<feature type="compositionally biased region" description="Basic and acidic residues" evidence="1">
    <location>
        <begin position="13"/>
        <end position="24"/>
    </location>
</feature>
<dbReference type="Proteomes" id="UP000053477">
    <property type="component" value="Unassembled WGS sequence"/>
</dbReference>
<dbReference type="PANTHER" id="PTHR15696:SF0">
    <property type="entry name" value="TELOMERASE-BINDING PROTEIN EST1A"/>
    <property type="match status" value="1"/>
</dbReference>
<dbReference type="InterPro" id="IPR011990">
    <property type="entry name" value="TPR-like_helical_dom_sf"/>
</dbReference>
<dbReference type="SUPFAM" id="SSF88723">
    <property type="entry name" value="PIN domain-like"/>
    <property type="match status" value="1"/>
</dbReference>
<feature type="compositionally biased region" description="Polar residues" evidence="1">
    <location>
        <begin position="220"/>
        <end position="233"/>
    </location>
</feature>
<gene>
    <name evidence="3" type="ORF">SCHPADRAFT_844827</name>
</gene>
<dbReference type="InterPro" id="IPR029060">
    <property type="entry name" value="PIN-like_dom_sf"/>
</dbReference>
<dbReference type="CDD" id="cd09880">
    <property type="entry name" value="PIN_Smg5-6-like"/>
    <property type="match status" value="1"/>
</dbReference>
<dbReference type="GO" id="GO:0005697">
    <property type="term" value="C:telomerase holoenzyme complex"/>
    <property type="evidence" value="ECO:0007669"/>
    <property type="project" value="TreeGrafter"/>
</dbReference>
<dbReference type="GO" id="GO:0042162">
    <property type="term" value="F:telomeric DNA binding"/>
    <property type="evidence" value="ECO:0007669"/>
    <property type="project" value="TreeGrafter"/>
</dbReference>
<dbReference type="GO" id="GO:0000184">
    <property type="term" value="P:nuclear-transcribed mRNA catabolic process, nonsense-mediated decay"/>
    <property type="evidence" value="ECO:0007669"/>
    <property type="project" value="TreeGrafter"/>
</dbReference>
<dbReference type="AlphaFoldDB" id="A0A0H2S2M1"/>
<feature type="compositionally biased region" description="Low complexity" evidence="1">
    <location>
        <begin position="180"/>
        <end position="200"/>
    </location>
</feature>
<organism evidence="3 4">
    <name type="scientific">Schizopora paradoxa</name>
    <dbReference type="NCBI Taxonomy" id="27342"/>
    <lineage>
        <taxon>Eukaryota</taxon>
        <taxon>Fungi</taxon>
        <taxon>Dikarya</taxon>
        <taxon>Basidiomycota</taxon>
        <taxon>Agaricomycotina</taxon>
        <taxon>Agaricomycetes</taxon>
        <taxon>Hymenochaetales</taxon>
        <taxon>Schizoporaceae</taxon>
        <taxon>Schizopora</taxon>
    </lineage>
</organism>
<evidence type="ECO:0000313" key="3">
    <source>
        <dbReference type="EMBL" id="KLO18560.1"/>
    </source>
</evidence>
<proteinExistence type="predicted"/>
<sequence length="1172" mass="130317">MNDSTNPSKPSRKGKEREPADIFERMIAIQRSKAAASRKERAERIERTDRSERASATPVAPSSPPRQARTPLATPQVVVSRTESLDAEDSQRRRKGFAGSPRANHQSAASHSRPQGKLFNPEAEPLSMRRTAEPETISDTGSSSYASRNHLSSQERGGQQGRLFDHRKDDPVRFHVLSRPGPTNGNKPTPTPKSSGEYVSASSTSSYAHSITSSNFTLNSTTDGSSASSNLFDQQPREHGDSNAFAQQLKKVYRSIASLEAKVLRDDGKDVADPGRITLMRSGDAPTKEQEDAEKERWRKFVGDHKRLAEAMHNLLELTLAPQVPASVRNIPTKYNIIIRLWTHAFNKPLQALRNASFHSPVALEHLQEYIIYAYIFYSSLLEEQTLEGFKTGWLEALGDLARYRMVMAAMTAPTNSLSGSEETGKPVNQEDLAAQTQEDESFGRVDDSPGPSVGVAAARLLELEPETERWRCIAREWYAAGLAETPGTGKLHHHLGLLSREIEGECLRAVYHFVKSMTALHPYTTSRESILPIWSATAQARRSAPDARASELFVLMHGMIFTNIQLDDFQPTLARFMERLQLEGAEERDWIMMAVVNVASLLEYGKPTGVLKSTGGIGGQGKESVAAQAAAAQAKVSMMVRKMDEMDVDDSETPVDNRTLADNGDADNELDYVDVKGNGVLSVSPLQAHSEAAIDADNLPMTFKYALQLTFGLFAYTLRNPTRKSSPFVRPSLNPYNTILLTFLSTVMKHEAIRQVLEKSIPWQDLVQFLASVPQRDTKQAEGGVRLTAAGCQPLPEDWCLRGMEWGGRRVYERGFWKLGEGRKAELEVLNTSEADEAQVDGIIEDDEDVEQASSETSSRYVRIARAGAAIAKSVSGFHWEMGTREWSVVGELEEKVRRWEEEDLVAREEEERRRSRRPRIDDDMEIDDEEAFTDLLDESDESDDDDSEEVKALKARRRQLLSLLRSGGGAVSSSPPKSNRRPPRVRRSAPRASLHIVPGYSVLVIDTNILLSSLSMFASLVESLKWTILVPLAVITELDGIAHNNSALGEAATAAVNYIVAHMRSHSRSLKVQTSRGNYLQNLTIRSEEVEFVDSSWERNMDDLILRAAIWQDDHWTDRSAILECGEQDTTGASKVVLFSLDRNLRLKARARKLDAADEKDMADILHAAS</sequence>
<feature type="compositionally biased region" description="Low complexity" evidence="1">
    <location>
        <begin position="967"/>
        <end position="979"/>
    </location>
</feature>
<feature type="compositionally biased region" description="Polar residues" evidence="1">
    <location>
        <begin position="103"/>
        <end position="113"/>
    </location>
</feature>
<feature type="compositionally biased region" description="Polar residues" evidence="1">
    <location>
        <begin position="137"/>
        <end position="157"/>
    </location>
</feature>
<evidence type="ECO:0000313" key="4">
    <source>
        <dbReference type="Proteomes" id="UP000053477"/>
    </source>
</evidence>
<keyword evidence="4" id="KW-1185">Reference proteome</keyword>
<evidence type="ECO:0000259" key="2">
    <source>
        <dbReference type="SMART" id="SM00670"/>
    </source>
</evidence>
<evidence type="ECO:0000256" key="1">
    <source>
        <dbReference type="SAM" id="MobiDB-lite"/>
    </source>
</evidence>